<keyword evidence="2" id="KW-1185">Reference proteome</keyword>
<evidence type="ECO:0000313" key="2">
    <source>
        <dbReference type="Proteomes" id="UP001218218"/>
    </source>
</evidence>
<name>A0AAD6ZTJ8_9AGAR</name>
<dbReference type="EMBL" id="JARIHO010000028">
    <property type="protein sequence ID" value="KAJ7339080.1"/>
    <property type="molecule type" value="Genomic_DNA"/>
</dbReference>
<comment type="caution">
    <text evidence="1">The sequence shown here is derived from an EMBL/GenBank/DDBJ whole genome shotgun (WGS) entry which is preliminary data.</text>
</comment>
<dbReference type="AlphaFoldDB" id="A0AAD6ZTJ8"/>
<sequence length="103" mass="11259">MVASCVPKGFLTFRCIPVGLDLVLPFAIFATLIRASWTIYHRSTALHGEHVAVALPSGVPHPANFFPFRNYPAGSEVPVWMLVHIADTERDESEEGENAVGLV</sequence>
<accession>A0AAD6ZTJ8</accession>
<organism evidence="1 2">
    <name type="scientific">Mycena albidolilacea</name>
    <dbReference type="NCBI Taxonomy" id="1033008"/>
    <lineage>
        <taxon>Eukaryota</taxon>
        <taxon>Fungi</taxon>
        <taxon>Dikarya</taxon>
        <taxon>Basidiomycota</taxon>
        <taxon>Agaricomycotina</taxon>
        <taxon>Agaricomycetes</taxon>
        <taxon>Agaricomycetidae</taxon>
        <taxon>Agaricales</taxon>
        <taxon>Marasmiineae</taxon>
        <taxon>Mycenaceae</taxon>
        <taxon>Mycena</taxon>
    </lineage>
</organism>
<protein>
    <submittedName>
        <fullName evidence="1">Uncharacterized protein</fullName>
    </submittedName>
</protein>
<proteinExistence type="predicted"/>
<gene>
    <name evidence="1" type="ORF">DFH08DRAFT_1082553</name>
</gene>
<reference evidence="1" key="1">
    <citation type="submission" date="2023-03" db="EMBL/GenBank/DDBJ databases">
        <title>Massive genome expansion in bonnet fungi (Mycena s.s.) driven by repeated elements and novel gene families across ecological guilds.</title>
        <authorList>
            <consortium name="Lawrence Berkeley National Laboratory"/>
            <person name="Harder C.B."/>
            <person name="Miyauchi S."/>
            <person name="Viragh M."/>
            <person name="Kuo A."/>
            <person name="Thoen E."/>
            <person name="Andreopoulos B."/>
            <person name="Lu D."/>
            <person name="Skrede I."/>
            <person name="Drula E."/>
            <person name="Henrissat B."/>
            <person name="Morin E."/>
            <person name="Kohler A."/>
            <person name="Barry K."/>
            <person name="LaButti K."/>
            <person name="Morin E."/>
            <person name="Salamov A."/>
            <person name="Lipzen A."/>
            <person name="Mereny Z."/>
            <person name="Hegedus B."/>
            <person name="Baldrian P."/>
            <person name="Stursova M."/>
            <person name="Weitz H."/>
            <person name="Taylor A."/>
            <person name="Grigoriev I.V."/>
            <person name="Nagy L.G."/>
            <person name="Martin F."/>
            <person name="Kauserud H."/>
        </authorList>
    </citation>
    <scope>NUCLEOTIDE SEQUENCE</scope>
    <source>
        <strain evidence="1">CBHHK002</strain>
    </source>
</reference>
<dbReference type="Proteomes" id="UP001218218">
    <property type="component" value="Unassembled WGS sequence"/>
</dbReference>
<evidence type="ECO:0000313" key="1">
    <source>
        <dbReference type="EMBL" id="KAJ7339080.1"/>
    </source>
</evidence>